<comment type="caution">
    <text evidence="1">The sequence shown here is derived from an EMBL/GenBank/DDBJ whole genome shotgun (WGS) entry which is preliminary data.</text>
</comment>
<gene>
    <name evidence="1" type="ORF">NC653_002935</name>
</gene>
<name>A0AAD6WHF8_9ROSI</name>
<evidence type="ECO:0000313" key="2">
    <source>
        <dbReference type="Proteomes" id="UP001164929"/>
    </source>
</evidence>
<dbReference type="Proteomes" id="UP001164929">
    <property type="component" value="Chromosome 1"/>
</dbReference>
<accession>A0AAD6WHF8</accession>
<sequence>MKAGLISLLHRATHAGSEKVLANAVKKMNAITEAWRCVARALMDVASF</sequence>
<protein>
    <submittedName>
        <fullName evidence="1">Uncharacterized protein</fullName>
    </submittedName>
</protein>
<proteinExistence type="predicted"/>
<dbReference type="EMBL" id="JAQIZT010000001">
    <property type="protein sequence ID" value="KAJ7013058.1"/>
    <property type="molecule type" value="Genomic_DNA"/>
</dbReference>
<keyword evidence="2" id="KW-1185">Reference proteome</keyword>
<dbReference type="AlphaFoldDB" id="A0AAD6WHF8"/>
<evidence type="ECO:0000313" key="1">
    <source>
        <dbReference type="EMBL" id="KAJ7013058.1"/>
    </source>
</evidence>
<organism evidence="1 2">
    <name type="scientific">Populus alba x Populus x berolinensis</name>
    <dbReference type="NCBI Taxonomy" id="444605"/>
    <lineage>
        <taxon>Eukaryota</taxon>
        <taxon>Viridiplantae</taxon>
        <taxon>Streptophyta</taxon>
        <taxon>Embryophyta</taxon>
        <taxon>Tracheophyta</taxon>
        <taxon>Spermatophyta</taxon>
        <taxon>Magnoliopsida</taxon>
        <taxon>eudicotyledons</taxon>
        <taxon>Gunneridae</taxon>
        <taxon>Pentapetalae</taxon>
        <taxon>rosids</taxon>
        <taxon>fabids</taxon>
        <taxon>Malpighiales</taxon>
        <taxon>Salicaceae</taxon>
        <taxon>Saliceae</taxon>
        <taxon>Populus</taxon>
    </lineage>
</organism>
<reference evidence="1 2" key="1">
    <citation type="journal article" date="2023" name="Mol. Ecol. Resour.">
        <title>Chromosome-level genome assembly of a triploid poplar Populus alba 'Berolinensis'.</title>
        <authorList>
            <person name="Chen S."/>
            <person name="Yu Y."/>
            <person name="Wang X."/>
            <person name="Wang S."/>
            <person name="Zhang T."/>
            <person name="Zhou Y."/>
            <person name="He R."/>
            <person name="Meng N."/>
            <person name="Wang Y."/>
            <person name="Liu W."/>
            <person name="Liu Z."/>
            <person name="Liu J."/>
            <person name="Guo Q."/>
            <person name="Huang H."/>
            <person name="Sederoff R.R."/>
            <person name="Wang G."/>
            <person name="Qu G."/>
            <person name="Chen S."/>
        </authorList>
    </citation>
    <scope>NUCLEOTIDE SEQUENCE [LARGE SCALE GENOMIC DNA]</scope>
    <source>
        <strain evidence="1">SC-2020</strain>
    </source>
</reference>